<keyword evidence="2" id="KW-1185">Reference proteome</keyword>
<reference evidence="3" key="1">
    <citation type="submission" date="2016-06" db="UniProtKB">
        <authorList>
            <consortium name="WormBaseParasite"/>
        </authorList>
    </citation>
    <scope>IDENTIFICATION</scope>
</reference>
<dbReference type="PANTHER" id="PTHR37970:SF1">
    <property type="entry name" value="SERINE-RICH ADHESIN FOR PLATELETS"/>
    <property type="match status" value="1"/>
</dbReference>
<reference evidence="1 2" key="2">
    <citation type="submission" date="2018-11" db="EMBL/GenBank/DDBJ databases">
        <authorList>
            <consortium name="Pathogen Informatics"/>
        </authorList>
    </citation>
    <scope>NUCLEOTIDE SEQUENCE [LARGE SCALE GENOMIC DNA]</scope>
</reference>
<dbReference type="WBParaSite" id="OFLC_0000426501-mRNA-1">
    <property type="protein sequence ID" value="OFLC_0000426501-mRNA-1"/>
    <property type="gene ID" value="OFLC_0000426501"/>
</dbReference>
<dbReference type="PANTHER" id="PTHR37970">
    <property type="entry name" value="PROTEIN CBG08587"/>
    <property type="match status" value="1"/>
</dbReference>
<protein>
    <submittedName>
        <fullName evidence="3">UDENN domain-containing protein</fullName>
    </submittedName>
</protein>
<evidence type="ECO:0000313" key="2">
    <source>
        <dbReference type="Proteomes" id="UP000267606"/>
    </source>
</evidence>
<evidence type="ECO:0000313" key="1">
    <source>
        <dbReference type="EMBL" id="VDO39470.1"/>
    </source>
</evidence>
<gene>
    <name evidence="1" type="ORF">OFLC_LOCUS4267</name>
</gene>
<dbReference type="AlphaFoldDB" id="A0A183H9V4"/>
<organism evidence="3">
    <name type="scientific">Onchocerca flexuosa</name>
    <dbReference type="NCBI Taxonomy" id="387005"/>
    <lineage>
        <taxon>Eukaryota</taxon>
        <taxon>Metazoa</taxon>
        <taxon>Ecdysozoa</taxon>
        <taxon>Nematoda</taxon>
        <taxon>Chromadorea</taxon>
        <taxon>Rhabditida</taxon>
        <taxon>Spirurina</taxon>
        <taxon>Spiruromorpha</taxon>
        <taxon>Filarioidea</taxon>
        <taxon>Onchocercidae</taxon>
        <taxon>Onchocerca</taxon>
    </lineage>
</organism>
<evidence type="ECO:0000313" key="3">
    <source>
        <dbReference type="WBParaSite" id="OFLC_0000426501-mRNA-1"/>
    </source>
</evidence>
<accession>A0A183H9V4</accession>
<name>A0A183H9V4_9BILA</name>
<dbReference type="EMBL" id="UZAJ01003168">
    <property type="protein sequence ID" value="VDO39470.1"/>
    <property type="molecule type" value="Genomic_DNA"/>
</dbReference>
<proteinExistence type="predicted"/>
<dbReference type="Proteomes" id="UP000267606">
    <property type="component" value="Unassembled WGS sequence"/>
</dbReference>
<sequence>MESYKGPKIPLAQMSSYSPLFSPSKLRGISSETVDDDSASVVGLYKQVKSNPMTANHLEILEYASSHLTKFFANHNLLASKANLQKLKLDDLIFESMVPIFSMCSTHFFNAFLPHDGFLSSAINVIAEPTITPSCPMKPDLSDGNIWNPPTLIEIKAQRDEEQRILRGSPRNPNNQKYRFLIIPRYNLLTFKSFAANYQHIDISEEYEQKVCFILLQLVCALKFLQLNGIEAISNDLSEFILLCRYTRTNHNIGNVNHLPRILLLQESLRTTNRKTIIGLCDYGLKILSTILNLNNHSLTNFTSSIKECAKALQQDKSSSLTEAKNALEFGMFASHDASSFSNEEDIQAWIDSKRADYVNYLFREVTGGSCLLNEVYERLHLQFLLSVTPQTLLKVLQNIQSSQILNKTSFYA</sequence>